<evidence type="ECO:0000313" key="1">
    <source>
        <dbReference type="EMBL" id="EKT86335.1"/>
    </source>
</evidence>
<sequence>MATDPKRKTHFRGSSERLKFSDSDARNYDIDPIFYKLK</sequence>
<gene>
    <name evidence="1" type="ORF">LSS_13339</name>
</gene>
<proteinExistence type="predicted"/>
<reference evidence="1 2" key="2">
    <citation type="journal article" date="2014" name="Emerg. Microbes Infect.">
        <title>Potential impact on kidney infection: a whole-genome analysis of Leptospira santarosai serovar Shermani.</title>
        <authorList>
            <person name="Chou L.F."/>
            <person name="Chen T.W."/>
            <person name="Ko Y.C."/>
            <person name="Pan M.J."/>
            <person name="Tian Y.C."/>
            <person name="Chiu C.H."/>
            <person name="Tang P."/>
            <person name="Hung C.C."/>
            <person name="Yang C.W."/>
        </authorList>
    </citation>
    <scope>NUCLEOTIDE SEQUENCE</scope>
    <source>
        <strain evidence="1 2">LT 821</strain>
    </source>
</reference>
<dbReference type="PATRIC" id="fig|758847.3.peg.2794"/>
<evidence type="ECO:0000313" key="2">
    <source>
        <dbReference type="Proteomes" id="UP000035800"/>
    </source>
</evidence>
<protein>
    <submittedName>
        <fullName evidence="1">Uncharacterized protein</fullName>
    </submittedName>
</protein>
<dbReference type="AlphaFoldDB" id="K8Y9G1"/>
<dbReference type="STRING" id="758847.LSS_13339"/>
<dbReference type="EMBL" id="CP006694">
    <property type="protein sequence ID" value="EKT86335.1"/>
    <property type="molecule type" value="Genomic_DNA"/>
</dbReference>
<reference evidence="1 2" key="1">
    <citation type="journal article" date="2012" name="Gene">
        <title>Sequence of Leptospira santarosai serovar Shermani genome and prediction of virulence-associated genes.</title>
        <authorList>
            <person name="Chou L.F."/>
            <person name="Chen Y.T."/>
            <person name="Lu C.W."/>
            <person name="Ko Y.C."/>
            <person name="Tang C.Y."/>
            <person name="Pan M.J."/>
            <person name="Tian Y.C."/>
            <person name="Chiu C.H."/>
            <person name="Hung C.C."/>
            <person name="Yang C.W."/>
        </authorList>
    </citation>
    <scope>NUCLEOTIDE SEQUENCE [LARGE SCALE GENOMIC DNA]</scope>
    <source>
        <strain evidence="1">LT 821</strain>
    </source>
</reference>
<organism evidence="1 2">
    <name type="scientific">Leptospira santarosai serovar Shermani str. LT 821</name>
    <dbReference type="NCBI Taxonomy" id="758847"/>
    <lineage>
        <taxon>Bacteria</taxon>
        <taxon>Pseudomonadati</taxon>
        <taxon>Spirochaetota</taxon>
        <taxon>Spirochaetia</taxon>
        <taxon>Leptospirales</taxon>
        <taxon>Leptospiraceae</taxon>
        <taxon>Leptospira</taxon>
    </lineage>
</organism>
<dbReference type="KEGG" id="lst:LSS_13339"/>
<accession>K8Y9G1</accession>
<dbReference type="Proteomes" id="UP000035800">
    <property type="component" value="Chromosome I"/>
</dbReference>
<name>K8Y9G1_9LEPT</name>